<evidence type="ECO:0000256" key="3">
    <source>
        <dbReference type="ARBA" id="ARBA00022801"/>
    </source>
</evidence>
<dbReference type="InterPro" id="IPR002018">
    <property type="entry name" value="CarbesteraseB"/>
</dbReference>
<evidence type="ECO:0000256" key="2">
    <source>
        <dbReference type="ARBA" id="ARBA00022487"/>
    </source>
</evidence>
<keyword evidence="5" id="KW-0732">Signal</keyword>
<dbReference type="PANTHER" id="PTHR11559">
    <property type="entry name" value="CARBOXYLESTERASE"/>
    <property type="match status" value="1"/>
</dbReference>
<dbReference type="InterPro" id="IPR019819">
    <property type="entry name" value="Carboxylesterase_B_CS"/>
</dbReference>
<keyword evidence="4" id="KW-0325">Glycoprotein</keyword>
<evidence type="ECO:0000256" key="4">
    <source>
        <dbReference type="ARBA" id="ARBA00023180"/>
    </source>
</evidence>
<dbReference type="OrthoDB" id="8174896at2759"/>
<dbReference type="InterPro" id="IPR029058">
    <property type="entry name" value="AB_hydrolase_fold"/>
</dbReference>
<organism evidence="7 8">
    <name type="scientific">Apolygus lucorum</name>
    <name type="common">Small green plant bug</name>
    <name type="synonym">Lygocoris lucorum</name>
    <dbReference type="NCBI Taxonomy" id="248454"/>
    <lineage>
        <taxon>Eukaryota</taxon>
        <taxon>Metazoa</taxon>
        <taxon>Ecdysozoa</taxon>
        <taxon>Arthropoda</taxon>
        <taxon>Hexapoda</taxon>
        <taxon>Insecta</taxon>
        <taxon>Pterygota</taxon>
        <taxon>Neoptera</taxon>
        <taxon>Paraneoptera</taxon>
        <taxon>Hemiptera</taxon>
        <taxon>Heteroptera</taxon>
        <taxon>Panheteroptera</taxon>
        <taxon>Cimicomorpha</taxon>
        <taxon>Miridae</taxon>
        <taxon>Mirini</taxon>
        <taxon>Apolygus</taxon>
    </lineage>
</organism>
<feature type="signal peptide" evidence="5">
    <location>
        <begin position="1"/>
        <end position="16"/>
    </location>
</feature>
<dbReference type="PROSITE" id="PS00941">
    <property type="entry name" value="CARBOXYLESTERASE_B_2"/>
    <property type="match status" value="1"/>
</dbReference>
<keyword evidence="3 5" id="KW-0378">Hydrolase</keyword>
<keyword evidence="8" id="KW-1185">Reference proteome</keyword>
<reference evidence="7" key="1">
    <citation type="journal article" date="2021" name="Mol. Ecol. Resour.">
        <title>Apolygus lucorum genome provides insights into omnivorousness and mesophyll feeding.</title>
        <authorList>
            <person name="Liu Y."/>
            <person name="Liu H."/>
            <person name="Wang H."/>
            <person name="Huang T."/>
            <person name="Liu B."/>
            <person name="Yang B."/>
            <person name="Yin L."/>
            <person name="Li B."/>
            <person name="Zhang Y."/>
            <person name="Zhang S."/>
            <person name="Jiang F."/>
            <person name="Zhang X."/>
            <person name="Ren Y."/>
            <person name="Wang B."/>
            <person name="Wang S."/>
            <person name="Lu Y."/>
            <person name="Wu K."/>
            <person name="Fan W."/>
            <person name="Wang G."/>
        </authorList>
    </citation>
    <scope>NUCLEOTIDE SEQUENCE</scope>
    <source>
        <strain evidence="7">12Hb</strain>
    </source>
</reference>
<name>A0A8S9WPC2_APOLU</name>
<dbReference type="Pfam" id="PF00135">
    <property type="entry name" value="COesterase"/>
    <property type="match status" value="1"/>
</dbReference>
<evidence type="ECO:0000313" key="8">
    <source>
        <dbReference type="Proteomes" id="UP000466442"/>
    </source>
</evidence>
<dbReference type="Gene3D" id="3.40.50.1820">
    <property type="entry name" value="alpha/beta hydrolase"/>
    <property type="match status" value="1"/>
</dbReference>
<comment type="caution">
    <text evidence="7">The sequence shown here is derived from an EMBL/GenBank/DDBJ whole genome shotgun (WGS) entry which is preliminary data.</text>
</comment>
<dbReference type="PROSITE" id="PS00122">
    <property type="entry name" value="CARBOXYLESTERASE_B_1"/>
    <property type="match status" value="1"/>
</dbReference>
<accession>A0A8S9WPC2</accession>
<proteinExistence type="inferred from homology"/>
<dbReference type="EC" id="3.1.1.-" evidence="5"/>
<sequence length="551" mass="61916">MWTAYVLAILLQGCLSQNLGNPILETPLGKMQGWERMSRDGRVYQAWTRVPFAQPPLGELRFRPPKAPKKWDGILNTTADPDICLQTDALSNTLGVIGSEDCLYLNVYRPKGVSGKPLPVLFSVFGGAFFGESMGPRENADYIMDEDVIMVGTNFRLNFFGFMTLGDKIFPGNFGMKDMVAALRWVKNNIASFGGDPNSVTLIGYSSGGMNVEQLLRSPLVEKEGLASRGISDSGTENHVTCLSKVDKIKKSSLQVIRAVGCDGNSSSEEIRTCLQSVDGADIIRAVFYVRQEFEEEFFGNRPFTPVIEPGDAEDNVIPEDLALRKTSKPWIIGTTNGEYCVYNTVTPRLPSSWFETTRDNLTEYLEAWIGQHTNNLTTIKEGAQLLKKQYFENMESIDNFTLYLTKMYGAAGYDYPFLFNAEHQKNNGPTWVYRIEYKSEISGLLIPCPGKTACHGDTVSFYLNWRSFVPSISPIETPADKAVSKRYIKYVVNFANYDNPTPPGSDFIWEQYKGNEIMRMTKNGDFMADADFVSNLKKILTFWYPIIGWQ</sequence>
<evidence type="ECO:0000313" key="7">
    <source>
        <dbReference type="EMBL" id="KAF6198582.1"/>
    </source>
</evidence>
<comment type="similarity">
    <text evidence="1 5">Belongs to the type-B carboxylesterase/lipase family.</text>
</comment>
<dbReference type="InterPro" id="IPR019826">
    <property type="entry name" value="Carboxylesterase_B_AS"/>
</dbReference>
<dbReference type="InterPro" id="IPR050309">
    <property type="entry name" value="Type-B_Carboxylest/Lipase"/>
</dbReference>
<protein>
    <recommendedName>
        <fullName evidence="5">Carboxylic ester hydrolase</fullName>
        <ecNumber evidence="5">3.1.1.-</ecNumber>
    </recommendedName>
</protein>
<dbReference type="EMBL" id="WIXP02000016">
    <property type="protein sequence ID" value="KAF6198582.1"/>
    <property type="molecule type" value="Genomic_DNA"/>
</dbReference>
<dbReference type="SUPFAM" id="SSF53474">
    <property type="entry name" value="alpha/beta-Hydrolases"/>
    <property type="match status" value="1"/>
</dbReference>
<evidence type="ECO:0000259" key="6">
    <source>
        <dbReference type="Pfam" id="PF00135"/>
    </source>
</evidence>
<feature type="chain" id="PRO_5035963670" description="Carboxylic ester hydrolase" evidence="5">
    <location>
        <begin position="17"/>
        <end position="551"/>
    </location>
</feature>
<evidence type="ECO:0000256" key="5">
    <source>
        <dbReference type="RuleBase" id="RU361235"/>
    </source>
</evidence>
<evidence type="ECO:0000256" key="1">
    <source>
        <dbReference type="ARBA" id="ARBA00005964"/>
    </source>
</evidence>
<dbReference type="GO" id="GO:0052689">
    <property type="term" value="F:carboxylic ester hydrolase activity"/>
    <property type="evidence" value="ECO:0007669"/>
    <property type="project" value="UniProtKB-KW"/>
</dbReference>
<gene>
    <name evidence="7" type="ORF">GE061_008330</name>
</gene>
<dbReference type="AlphaFoldDB" id="A0A8S9WPC2"/>
<dbReference type="Proteomes" id="UP000466442">
    <property type="component" value="Linkage Group LG16"/>
</dbReference>
<feature type="domain" description="Carboxylesterase type B" evidence="6">
    <location>
        <begin position="21"/>
        <end position="524"/>
    </location>
</feature>
<keyword evidence="2" id="KW-0719">Serine esterase</keyword>